<gene>
    <name evidence="1" type="ORF">METZ01_LOCUS700</name>
</gene>
<proteinExistence type="predicted"/>
<accession>A0A381MZT9</accession>
<protein>
    <submittedName>
        <fullName evidence="1">Uncharacterized protein</fullName>
    </submittedName>
</protein>
<organism evidence="1">
    <name type="scientific">marine metagenome</name>
    <dbReference type="NCBI Taxonomy" id="408172"/>
    <lineage>
        <taxon>unclassified sequences</taxon>
        <taxon>metagenomes</taxon>
        <taxon>ecological metagenomes</taxon>
    </lineage>
</organism>
<dbReference type="EMBL" id="UINC01000037">
    <property type="protein sequence ID" value="SUZ47846.1"/>
    <property type="molecule type" value="Genomic_DNA"/>
</dbReference>
<name>A0A381MZT9_9ZZZZ</name>
<dbReference type="AlphaFoldDB" id="A0A381MZT9"/>
<sequence>MEAPGLRRTTVAGVRAPETIVCVDCGGTCHLLAHPETEFQPGDPVAYRCADCVDRWDIVMPDEDDDGRGDTP</sequence>
<reference evidence="1" key="1">
    <citation type="submission" date="2018-05" db="EMBL/GenBank/DDBJ databases">
        <authorList>
            <person name="Lanie J.A."/>
            <person name="Ng W.-L."/>
            <person name="Kazmierczak K.M."/>
            <person name="Andrzejewski T.M."/>
            <person name="Davidsen T.M."/>
            <person name="Wayne K.J."/>
            <person name="Tettelin H."/>
            <person name="Glass J.I."/>
            <person name="Rusch D."/>
            <person name="Podicherti R."/>
            <person name="Tsui H.-C.T."/>
            <person name="Winkler M.E."/>
        </authorList>
    </citation>
    <scope>NUCLEOTIDE SEQUENCE</scope>
</reference>
<evidence type="ECO:0000313" key="1">
    <source>
        <dbReference type="EMBL" id="SUZ47846.1"/>
    </source>
</evidence>